<evidence type="ECO:0000256" key="1">
    <source>
        <dbReference type="SAM" id="SignalP"/>
    </source>
</evidence>
<dbReference type="AlphaFoldDB" id="A0A7W6HAU0"/>
<comment type="caution">
    <text evidence="2">The sequence shown here is derived from an EMBL/GenBank/DDBJ whole genome shotgun (WGS) entry which is preliminary data.</text>
</comment>
<protein>
    <recommendedName>
        <fullName evidence="4">Lipoprotein</fullName>
    </recommendedName>
</protein>
<gene>
    <name evidence="2" type="ORF">GGR03_000841</name>
</gene>
<proteinExistence type="predicted"/>
<evidence type="ECO:0008006" key="4">
    <source>
        <dbReference type="Google" id="ProtNLM"/>
    </source>
</evidence>
<name>A0A7W6HAU0_9HYPH</name>
<accession>A0A7W6HAU0</accession>
<evidence type="ECO:0000313" key="3">
    <source>
        <dbReference type="Proteomes" id="UP000588647"/>
    </source>
</evidence>
<organism evidence="2 3">
    <name type="scientific">Aurantimonas endophytica</name>
    <dbReference type="NCBI Taxonomy" id="1522175"/>
    <lineage>
        <taxon>Bacteria</taxon>
        <taxon>Pseudomonadati</taxon>
        <taxon>Pseudomonadota</taxon>
        <taxon>Alphaproteobacteria</taxon>
        <taxon>Hyphomicrobiales</taxon>
        <taxon>Aurantimonadaceae</taxon>
        <taxon>Aurantimonas</taxon>
    </lineage>
</organism>
<reference evidence="2 3" key="1">
    <citation type="submission" date="2020-08" db="EMBL/GenBank/DDBJ databases">
        <title>Genomic Encyclopedia of Type Strains, Phase IV (KMG-IV): sequencing the most valuable type-strain genomes for metagenomic binning, comparative biology and taxonomic classification.</title>
        <authorList>
            <person name="Goeker M."/>
        </authorList>
    </citation>
    <scope>NUCLEOTIDE SEQUENCE [LARGE SCALE GENOMIC DNA]</scope>
    <source>
        <strain evidence="2 3">DSM 103570</strain>
    </source>
</reference>
<keyword evidence="1" id="KW-0732">Signal</keyword>
<evidence type="ECO:0000313" key="2">
    <source>
        <dbReference type="EMBL" id="MBB4001794.1"/>
    </source>
</evidence>
<dbReference type="Proteomes" id="UP000588647">
    <property type="component" value="Unassembled WGS sequence"/>
</dbReference>
<feature type="signal peptide" evidence="1">
    <location>
        <begin position="1"/>
        <end position="25"/>
    </location>
</feature>
<dbReference type="EMBL" id="JACIEM010000001">
    <property type="protein sequence ID" value="MBB4001794.1"/>
    <property type="molecule type" value="Genomic_DNA"/>
</dbReference>
<dbReference type="PROSITE" id="PS51257">
    <property type="entry name" value="PROKAR_LIPOPROTEIN"/>
    <property type="match status" value="1"/>
</dbReference>
<sequence length="137" mass="14344">MKQPSGPTIAALLLFGVTLAGCASAPGPADTPSTAKADSGLDRLERLTLNANRCWFKSKDPAFAAYSLAPELSSFSGRPRFLLVPRGQIEARPLLVVEGRSGSGAIDTYGPLMNEPVAARITADLARWRSGANGCEA</sequence>
<keyword evidence="3" id="KW-1185">Reference proteome</keyword>
<feature type="chain" id="PRO_5031268129" description="Lipoprotein" evidence="1">
    <location>
        <begin position="26"/>
        <end position="137"/>
    </location>
</feature>
<dbReference type="RefSeq" id="WP_252920095.1">
    <property type="nucleotide sequence ID" value="NZ_JAAAMM010000001.1"/>
</dbReference>